<evidence type="ECO:0000313" key="5">
    <source>
        <dbReference type="EMBL" id="MXP44589.1"/>
    </source>
</evidence>
<evidence type="ECO:0000259" key="4">
    <source>
        <dbReference type="Pfam" id="PF07589"/>
    </source>
</evidence>
<dbReference type="OrthoDB" id="7571274at2"/>
<dbReference type="InterPro" id="IPR013424">
    <property type="entry name" value="Ice-binding_C"/>
</dbReference>
<dbReference type="RefSeq" id="WP_160756567.1">
    <property type="nucleotide sequence ID" value="NZ_WTYL01000002.1"/>
</dbReference>
<reference evidence="5 6" key="1">
    <citation type="submission" date="2019-12" db="EMBL/GenBank/DDBJ databases">
        <title>Genomic-based taxomic classification of the family Erythrobacteraceae.</title>
        <authorList>
            <person name="Xu L."/>
        </authorList>
    </citation>
    <scope>NUCLEOTIDE SEQUENCE [LARGE SCALE GENOMIC DNA]</scope>
    <source>
        <strain evidence="5 6">KCTC 42453</strain>
    </source>
</reference>
<feature type="signal peptide" evidence="2">
    <location>
        <begin position="1"/>
        <end position="20"/>
    </location>
</feature>
<gene>
    <name evidence="5" type="ORF">GRI65_08985</name>
</gene>
<dbReference type="AlphaFoldDB" id="A0A845BAH1"/>
<keyword evidence="2" id="KW-0732">Signal</keyword>
<accession>A0A845BAH1</accession>
<feature type="transmembrane region" description="Helical" evidence="1">
    <location>
        <begin position="186"/>
        <end position="203"/>
    </location>
</feature>
<dbReference type="InterPro" id="IPR006946">
    <property type="entry name" value="DGR2-like_dom"/>
</dbReference>
<evidence type="ECO:0000256" key="1">
    <source>
        <dbReference type="SAM" id="Phobius"/>
    </source>
</evidence>
<evidence type="ECO:0000259" key="3">
    <source>
        <dbReference type="Pfam" id="PF04862"/>
    </source>
</evidence>
<name>A0A845BAH1_9SPHN</name>
<dbReference type="Pfam" id="PF04862">
    <property type="entry name" value="DUF642"/>
    <property type="match status" value="1"/>
</dbReference>
<dbReference type="Gene3D" id="2.60.120.260">
    <property type="entry name" value="Galactose-binding domain-like"/>
    <property type="match status" value="1"/>
</dbReference>
<evidence type="ECO:0000313" key="6">
    <source>
        <dbReference type="Proteomes" id="UP000431922"/>
    </source>
</evidence>
<keyword evidence="1" id="KW-0472">Membrane</keyword>
<evidence type="ECO:0000256" key="2">
    <source>
        <dbReference type="SAM" id="SignalP"/>
    </source>
</evidence>
<comment type="caution">
    <text evidence="5">The sequence shown here is derived from an EMBL/GenBank/DDBJ whole genome shotgun (WGS) entry which is preliminary data.</text>
</comment>
<feature type="domain" description="Ice-binding protein C-terminal" evidence="4">
    <location>
        <begin position="182"/>
        <end position="205"/>
    </location>
</feature>
<dbReference type="Proteomes" id="UP000431922">
    <property type="component" value="Unassembled WGS sequence"/>
</dbReference>
<feature type="domain" description="DUF642" evidence="3">
    <location>
        <begin position="23"/>
        <end position="166"/>
    </location>
</feature>
<feature type="chain" id="PRO_5032462506" evidence="2">
    <location>
        <begin position="21"/>
        <end position="217"/>
    </location>
</feature>
<dbReference type="NCBIfam" id="NF035944">
    <property type="entry name" value="PEPxxWA-CTERM"/>
    <property type="match status" value="1"/>
</dbReference>
<protein>
    <submittedName>
        <fullName evidence="5">DUF642 domain-containing protein</fullName>
    </submittedName>
</protein>
<organism evidence="5 6">
    <name type="scientific">Allopontixanthobacter sediminis</name>
    <dbReference type="NCBI Taxonomy" id="1689985"/>
    <lineage>
        <taxon>Bacteria</taxon>
        <taxon>Pseudomonadati</taxon>
        <taxon>Pseudomonadota</taxon>
        <taxon>Alphaproteobacteria</taxon>
        <taxon>Sphingomonadales</taxon>
        <taxon>Erythrobacteraceae</taxon>
        <taxon>Allopontixanthobacter</taxon>
    </lineage>
</organism>
<dbReference type="Pfam" id="PF07589">
    <property type="entry name" value="PEP-CTERM"/>
    <property type="match status" value="1"/>
</dbReference>
<sequence>MIKPLLIAATLAATASPASAAELITNGSFENPEITDPCCSTVPTASLPGWTIGSGNVNVVNGTFASAAGNLALDGTQYLDLIGEGGVGSLSQTFGTIAGQLYLFKFAYSHNIFSGLPSASASYSVDGLSGIITHSTGSNANLDWQMFSGTFVATGSSATLNFTNLLGGANDGILLDAVSVSAVPEPSTWLLLVFGIGAIGFAMRRQKRARTRVSYAF</sequence>
<dbReference type="NCBIfam" id="TIGR02595">
    <property type="entry name" value="PEP_CTERM"/>
    <property type="match status" value="1"/>
</dbReference>
<keyword evidence="1" id="KW-0812">Transmembrane</keyword>
<dbReference type="EMBL" id="WTYL01000002">
    <property type="protein sequence ID" value="MXP44589.1"/>
    <property type="molecule type" value="Genomic_DNA"/>
</dbReference>
<proteinExistence type="predicted"/>
<keyword evidence="1" id="KW-1133">Transmembrane helix</keyword>
<keyword evidence="6" id="KW-1185">Reference proteome</keyword>